<feature type="region of interest" description="Disordered" evidence="1">
    <location>
        <begin position="1"/>
        <end position="21"/>
    </location>
</feature>
<dbReference type="OrthoDB" id="1433117at2759"/>
<reference evidence="2" key="1">
    <citation type="submission" date="2018-05" db="EMBL/GenBank/DDBJ databases">
        <title>Draft genome of Mucuna pruriens seed.</title>
        <authorList>
            <person name="Nnadi N.E."/>
            <person name="Vos R."/>
            <person name="Hasami M.H."/>
            <person name="Devisetty U.K."/>
            <person name="Aguiy J.C."/>
        </authorList>
    </citation>
    <scope>NUCLEOTIDE SEQUENCE [LARGE SCALE GENOMIC DNA]</scope>
    <source>
        <strain evidence="2">JCA_2017</strain>
    </source>
</reference>
<dbReference type="AlphaFoldDB" id="A0A371HIS7"/>
<feature type="non-terminal residue" evidence="2">
    <location>
        <position position="1"/>
    </location>
</feature>
<evidence type="ECO:0000256" key="1">
    <source>
        <dbReference type="SAM" id="MobiDB-lite"/>
    </source>
</evidence>
<organism evidence="2 3">
    <name type="scientific">Mucuna pruriens</name>
    <name type="common">Velvet bean</name>
    <name type="synonym">Dolichos pruriens</name>
    <dbReference type="NCBI Taxonomy" id="157652"/>
    <lineage>
        <taxon>Eukaryota</taxon>
        <taxon>Viridiplantae</taxon>
        <taxon>Streptophyta</taxon>
        <taxon>Embryophyta</taxon>
        <taxon>Tracheophyta</taxon>
        <taxon>Spermatophyta</taxon>
        <taxon>Magnoliopsida</taxon>
        <taxon>eudicotyledons</taxon>
        <taxon>Gunneridae</taxon>
        <taxon>Pentapetalae</taxon>
        <taxon>rosids</taxon>
        <taxon>fabids</taxon>
        <taxon>Fabales</taxon>
        <taxon>Fabaceae</taxon>
        <taxon>Papilionoideae</taxon>
        <taxon>50 kb inversion clade</taxon>
        <taxon>NPAAA clade</taxon>
        <taxon>indigoferoid/millettioid clade</taxon>
        <taxon>Phaseoleae</taxon>
        <taxon>Mucuna</taxon>
    </lineage>
</organism>
<dbReference type="Proteomes" id="UP000257109">
    <property type="component" value="Unassembled WGS sequence"/>
</dbReference>
<evidence type="ECO:0000313" key="3">
    <source>
        <dbReference type="Proteomes" id="UP000257109"/>
    </source>
</evidence>
<gene>
    <name evidence="2" type="ORF">CR513_13894</name>
</gene>
<keyword evidence="3" id="KW-1185">Reference proteome</keyword>
<sequence length="120" mass="14272">MDKWRQRTRGNHPNRDRGLAENEDEIRVNLDLLQEVKEYVSKARAARLQRRRLSPRHFQRHNLVLRKITRTTDGNKLAPIWEGPYIITEEAGRGVYRLEHLNGKKITRTWNAMDLCAYHS</sequence>
<accession>A0A371HIS7</accession>
<protein>
    <recommendedName>
        <fullName evidence="4">Reverse transcriptase domain-containing protein</fullName>
    </recommendedName>
</protein>
<name>A0A371HIS7_MUCPR</name>
<evidence type="ECO:0000313" key="2">
    <source>
        <dbReference type="EMBL" id="RDY02624.1"/>
    </source>
</evidence>
<proteinExistence type="predicted"/>
<comment type="caution">
    <text evidence="2">The sequence shown here is derived from an EMBL/GenBank/DDBJ whole genome shotgun (WGS) entry which is preliminary data.</text>
</comment>
<feature type="compositionally biased region" description="Basic residues" evidence="1">
    <location>
        <begin position="1"/>
        <end position="12"/>
    </location>
</feature>
<dbReference type="EMBL" id="QJKJ01002495">
    <property type="protein sequence ID" value="RDY02624.1"/>
    <property type="molecule type" value="Genomic_DNA"/>
</dbReference>
<evidence type="ECO:0008006" key="4">
    <source>
        <dbReference type="Google" id="ProtNLM"/>
    </source>
</evidence>